<dbReference type="EC" id="2.7.11.1" evidence="1"/>
<name>A0A4R7UZ26_9PSEU</name>
<feature type="transmembrane region" description="Helical" evidence="9">
    <location>
        <begin position="379"/>
        <end position="403"/>
    </location>
</feature>
<feature type="compositionally biased region" description="Low complexity" evidence="8">
    <location>
        <begin position="332"/>
        <end position="345"/>
    </location>
</feature>
<evidence type="ECO:0000256" key="5">
    <source>
        <dbReference type="ARBA" id="ARBA00022777"/>
    </source>
</evidence>
<evidence type="ECO:0000256" key="4">
    <source>
        <dbReference type="ARBA" id="ARBA00022741"/>
    </source>
</evidence>
<proteinExistence type="predicted"/>
<dbReference type="AlphaFoldDB" id="A0A4R7UZ26"/>
<evidence type="ECO:0000313" key="12">
    <source>
        <dbReference type="Proteomes" id="UP000294927"/>
    </source>
</evidence>
<protein>
    <recommendedName>
        <fullName evidence="1">non-specific serine/threonine protein kinase</fullName>
        <ecNumber evidence="1">2.7.11.1</ecNumber>
    </recommendedName>
</protein>
<evidence type="ECO:0000256" key="8">
    <source>
        <dbReference type="SAM" id="MobiDB-lite"/>
    </source>
</evidence>
<dbReference type="Gene3D" id="3.30.200.20">
    <property type="entry name" value="Phosphorylase Kinase, domain 1"/>
    <property type="match status" value="1"/>
</dbReference>
<accession>A0A4R7UZ26</accession>
<evidence type="ECO:0000256" key="7">
    <source>
        <dbReference type="PROSITE-ProRule" id="PRU10141"/>
    </source>
</evidence>
<sequence>MSAVSSTGERVVAGRYRLRRRLGQGAMGTVWEAFDEWLRRPVAVKEVLLPPGMPEVQAAELRERTLREARAIAALSHPNVITLHDVAREDGEPFVVMEFVHAHSLAAIIDVLGPLPTPKAAAIADAVAAGLAAAHQVGITHRDVKPGNVLIGVDGRVKLTDFGIARNVAERTLTSTGIMLGSPAYIAPEVAAGREVTSAADLWSLGATLFAVVEGRPPYDVNGAVLATVNQVVHGDVPRADTGGPMDDIVAALMVKEPGERISLHDLRDRLHPLLPSQHTPLLSEEELARVHAAVEAASAPREGTTTGEPEQDVPSAPPLAADPGPIPDSTPLAGDPGPLPGGDAPAEKTGEPPALAPAPGPLPFEPPSGGPRTRARGALATGVVAFLAVLLFFGAAGGGFALSRYVADKPLLPPSKEAVRTSTSSPPSSGLPDAMSTRSGNAATVKGEQGGGFTLPVPRDWVEFVEQIGDPDFVNSTRVYYLSPDGTQLLTVERLAGFYPKHQIAEYVDRLTARRPDVTVSGVGKVEIPGLATNGVTPQEGALELTYRATTNAKVVAPNDPAALDQNRVTYAHLLPFAGDLWVVSVTVPIEQEDSGSRLFDRIAPEFRVTG</sequence>
<keyword evidence="12" id="KW-1185">Reference proteome</keyword>
<organism evidence="11 12">
    <name type="scientific">Actinophytocola oryzae</name>
    <dbReference type="NCBI Taxonomy" id="502181"/>
    <lineage>
        <taxon>Bacteria</taxon>
        <taxon>Bacillati</taxon>
        <taxon>Actinomycetota</taxon>
        <taxon>Actinomycetes</taxon>
        <taxon>Pseudonocardiales</taxon>
        <taxon>Pseudonocardiaceae</taxon>
    </lineage>
</organism>
<dbReference type="SUPFAM" id="SSF56112">
    <property type="entry name" value="Protein kinase-like (PK-like)"/>
    <property type="match status" value="1"/>
</dbReference>
<keyword evidence="3" id="KW-0808">Transferase</keyword>
<dbReference type="InterPro" id="IPR008271">
    <property type="entry name" value="Ser/Thr_kinase_AS"/>
</dbReference>
<evidence type="ECO:0000256" key="1">
    <source>
        <dbReference type="ARBA" id="ARBA00012513"/>
    </source>
</evidence>
<evidence type="ECO:0000313" key="11">
    <source>
        <dbReference type="EMBL" id="TDV41474.1"/>
    </source>
</evidence>
<keyword evidence="4 7" id="KW-0547">Nucleotide-binding</keyword>
<dbReference type="Gene3D" id="1.10.510.10">
    <property type="entry name" value="Transferase(Phosphotransferase) domain 1"/>
    <property type="match status" value="1"/>
</dbReference>
<evidence type="ECO:0000256" key="3">
    <source>
        <dbReference type="ARBA" id="ARBA00022679"/>
    </source>
</evidence>
<dbReference type="PROSITE" id="PS50011">
    <property type="entry name" value="PROTEIN_KINASE_DOM"/>
    <property type="match status" value="1"/>
</dbReference>
<dbReference type="InterPro" id="IPR000719">
    <property type="entry name" value="Prot_kinase_dom"/>
</dbReference>
<comment type="caution">
    <text evidence="11">The sequence shown here is derived from an EMBL/GenBank/DDBJ whole genome shotgun (WGS) entry which is preliminary data.</text>
</comment>
<feature type="binding site" evidence="7">
    <location>
        <position position="45"/>
    </location>
    <ligand>
        <name>ATP</name>
        <dbReference type="ChEBI" id="CHEBI:30616"/>
    </ligand>
</feature>
<dbReference type="Proteomes" id="UP000294927">
    <property type="component" value="Unassembled WGS sequence"/>
</dbReference>
<feature type="compositionally biased region" description="Pro residues" evidence="8">
    <location>
        <begin position="355"/>
        <end position="370"/>
    </location>
</feature>
<dbReference type="CDD" id="cd14014">
    <property type="entry name" value="STKc_PknB_like"/>
    <property type="match status" value="1"/>
</dbReference>
<dbReference type="Pfam" id="PF00069">
    <property type="entry name" value="Pkinase"/>
    <property type="match status" value="1"/>
</dbReference>
<feature type="region of interest" description="Disordered" evidence="8">
    <location>
        <begin position="416"/>
        <end position="452"/>
    </location>
</feature>
<keyword evidence="9" id="KW-1133">Transmembrane helix</keyword>
<evidence type="ECO:0000256" key="9">
    <source>
        <dbReference type="SAM" id="Phobius"/>
    </source>
</evidence>
<dbReference type="PROSITE" id="PS00108">
    <property type="entry name" value="PROTEIN_KINASE_ST"/>
    <property type="match status" value="1"/>
</dbReference>
<gene>
    <name evidence="11" type="ORF">CLV71_120164</name>
</gene>
<dbReference type="OrthoDB" id="9762169at2"/>
<dbReference type="SMART" id="SM00220">
    <property type="entry name" value="S_TKc"/>
    <property type="match status" value="1"/>
</dbReference>
<dbReference type="PANTHER" id="PTHR43289:SF6">
    <property type="entry name" value="SERINE_THREONINE-PROTEIN KINASE NEKL-3"/>
    <property type="match status" value="1"/>
</dbReference>
<keyword evidence="9" id="KW-0472">Membrane</keyword>
<dbReference type="GO" id="GO:0005524">
    <property type="term" value="F:ATP binding"/>
    <property type="evidence" value="ECO:0007669"/>
    <property type="project" value="UniProtKB-UniRule"/>
</dbReference>
<keyword evidence="5 11" id="KW-0418">Kinase</keyword>
<reference evidence="11 12" key="1">
    <citation type="submission" date="2019-03" db="EMBL/GenBank/DDBJ databases">
        <title>Genomic Encyclopedia of Archaeal and Bacterial Type Strains, Phase II (KMG-II): from individual species to whole genera.</title>
        <authorList>
            <person name="Goeker M."/>
        </authorList>
    </citation>
    <scope>NUCLEOTIDE SEQUENCE [LARGE SCALE GENOMIC DNA]</scope>
    <source>
        <strain evidence="11 12">DSM 45499</strain>
    </source>
</reference>
<dbReference type="EMBL" id="SOCP01000020">
    <property type="protein sequence ID" value="TDV41474.1"/>
    <property type="molecule type" value="Genomic_DNA"/>
</dbReference>
<feature type="region of interest" description="Disordered" evidence="8">
    <location>
        <begin position="297"/>
        <end position="374"/>
    </location>
</feature>
<dbReference type="InterPro" id="IPR011009">
    <property type="entry name" value="Kinase-like_dom_sf"/>
</dbReference>
<dbReference type="PANTHER" id="PTHR43289">
    <property type="entry name" value="MITOGEN-ACTIVATED PROTEIN KINASE KINASE KINASE 20-RELATED"/>
    <property type="match status" value="1"/>
</dbReference>
<evidence type="ECO:0000259" key="10">
    <source>
        <dbReference type="PROSITE" id="PS50011"/>
    </source>
</evidence>
<evidence type="ECO:0000256" key="6">
    <source>
        <dbReference type="ARBA" id="ARBA00022840"/>
    </source>
</evidence>
<keyword evidence="6 7" id="KW-0067">ATP-binding</keyword>
<dbReference type="InterPro" id="IPR017441">
    <property type="entry name" value="Protein_kinase_ATP_BS"/>
</dbReference>
<feature type="domain" description="Protein kinase" evidence="10">
    <location>
        <begin position="16"/>
        <end position="275"/>
    </location>
</feature>
<evidence type="ECO:0000256" key="2">
    <source>
        <dbReference type="ARBA" id="ARBA00022527"/>
    </source>
</evidence>
<keyword evidence="9" id="KW-0812">Transmembrane</keyword>
<dbReference type="PROSITE" id="PS00107">
    <property type="entry name" value="PROTEIN_KINASE_ATP"/>
    <property type="match status" value="1"/>
</dbReference>
<dbReference type="GO" id="GO:0004674">
    <property type="term" value="F:protein serine/threonine kinase activity"/>
    <property type="evidence" value="ECO:0007669"/>
    <property type="project" value="UniProtKB-KW"/>
</dbReference>
<keyword evidence="2 11" id="KW-0723">Serine/threonine-protein kinase</keyword>